<evidence type="ECO:0000256" key="1">
    <source>
        <dbReference type="SAM" id="Phobius"/>
    </source>
</evidence>
<accession>A0ABW5D3S6</accession>
<dbReference type="EMBL" id="JBHUIT010000002">
    <property type="protein sequence ID" value="MFD2255447.1"/>
    <property type="molecule type" value="Genomic_DNA"/>
</dbReference>
<dbReference type="RefSeq" id="WP_386818106.1">
    <property type="nucleotide sequence ID" value="NZ_JBHUIT010000002.1"/>
</dbReference>
<feature type="transmembrane region" description="Helical" evidence="1">
    <location>
        <begin position="325"/>
        <end position="349"/>
    </location>
</feature>
<evidence type="ECO:0000313" key="3">
    <source>
        <dbReference type="EMBL" id="MFD2255447.1"/>
    </source>
</evidence>
<dbReference type="Proteomes" id="UP001597375">
    <property type="component" value="Unassembled WGS sequence"/>
</dbReference>
<keyword evidence="1" id="KW-1133">Transmembrane helix</keyword>
<evidence type="ECO:0000313" key="4">
    <source>
        <dbReference type="Proteomes" id="UP001597375"/>
    </source>
</evidence>
<sequence>MPTLNEISGIDPSSLELLEAVGIRNAENLAKQDTDFLVSELEKANEVLEITEHTPGRAEVAEWISAAGTLTGGGEVVAAPAPARAPRKVEKSDQEPVNYEGNAEVAAMLAEAPYAVPMPGKKMMEQNLKVSDVPAGILLNRYSGDLDVRIADSDGVEKEPLVVNASKSKAERLRPGAKRPFDPTQVKPMSAIASPAVRVPVSKSGHEEDRVALIRAPREKTNRGKDPNSRRYIRGVLHTHPWSLRFGAVASLLLIIDLPLAIISAILLLLSDQMPETITWVPKWILVFPVALPVLGLLYFIWGFTGKCRICTQKLFVHKAALKHVKAHSLLGMGYVVPLSLHLLLFSWFRCSSCGTPVRLKK</sequence>
<feature type="transmembrane region" description="Helical" evidence="1">
    <location>
        <begin position="246"/>
        <end position="271"/>
    </location>
</feature>
<name>A0ABW5D3S6_9BACT</name>
<reference evidence="4" key="1">
    <citation type="journal article" date="2019" name="Int. J. Syst. Evol. Microbiol.">
        <title>The Global Catalogue of Microorganisms (GCM) 10K type strain sequencing project: providing services to taxonomists for standard genome sequencing and annotation.</title>
        <authorList>
            <consortium name="The Broad Institute Genomics Platform"/>
            <consortium name="The Broad Institute Genome Sequencing Center for Infectious Disease"/>
            <person name="Wu L."/>
            <person name="Ma J."/>
        </authorList>
    </citation>
    <scope>NUCLEOTIDE SEQUENCE [LARGE SCALE GENOMIC DNA]</scope>
    <source>
        <strain evidence="4">CGMCC 4.7106</strain>
    </source>
</reference>
<keyword evidence="1" id="KW-0472">Membrane</keyword>
<organism evidence="3 4">
    <name type="scientific">Luteolibacter algae</name>
    <dbReference type="NCBI Taxonomy" id="454151"/>
    <lineage>
        <taxon>Bacteria</taxon>
        <taxon>Pseudomonadati</taxon>
        <taxon>Verrucomicrobiota</taxon>
        <taxon>Verrucomicrobiia</taxon>
        <taxon>Verrucomicrobiales</taxon>
        <taxon>Verrucomicrobiaceae</taxon>
        <taxon>Luteolibacter</taxon>
    </lineage>
</organism>
<keyword evidence="4" id="KW-1185">Reference proteome</keyword>
<evidence type="ECO:0000259" key="2">
    <source>
        <dbReference type="Pfam" id="PF14229"/>
    </source>
</evidence>
<feature type="domain" description="DUF4332" evidence="2">
    <location>
        <begin position="4"/>
        <end position="69"/>
    </location>
</feature>
<protein>
    <submittedName>
        <fullName evidence="3">DUF4332 domain-containing protein</fullName>
    </submittedName>
</protein>
<proteinExistence type="predicted"/>
<dbReference type="Pfam" id="PF14229">
    <property type="entry name" value="DUF4332"/>
    <property type="match status" value="1"/>
</dbReference>
<gene>
    <name evidence="3" type="ORF">ACFSSA_02055</name>
</gene>
<dbReference type="InterPro" id="IPR025567">
    <property type="entry name" value="DUF4332"/>
</dbReference>
<keyword evidence="1" id="KW-0812">Transmembrane</keyword>
<comment type="caution">
    <text evidence="3">The sequence shown here is derived from an EMBL/GenBank/DDBJ whole genome shotgun (WGS) entry which is preliminary data.</text>
</comment>
<feature type="transmembrane region" description="Helical" evidence="1">
    <location>
        <begin position="283"/>
        <end position="304"/>
    </location>
</feature>